<keyword evidence="2 6" id="KW-0547">Nucleotide-binding</keyword>
<gene>
    <name evidence="9" type="ORF">BDZ94DRAFT_1243637</name>
</gene>
<dbReference type="GO" id="GO:0005524">
    <property type="term" value="F:ATP binding"/>
    <property type="evidence" value="ECO:0007669"/>
    <property type="project" value="UniProtKB-UniRule"/>
</dbReference>
<organism evidence="9 10">
    <name type="scientific">Collybia nuda</name>
    <dbReference type="NCBI Taxonomy" id="64659"/>
    <lineage>
        <taxon>Eukaryota</taxon>
        <taxon>Fungi</taxon>
        <taxon>Dikarya</taxon>
        <taxon>Basidiomycota</taxon>
        <taxon>Agaricomycotina</taxon>
        <taxon>Agaricomycetes</taxon>
        <taxon>Agaricomycetidae</taxon>
        <taxon>Agaricales</taxon>
        <taxon>Tricholomatineae</taxon>
        <taxon>Clitocybaceae</taxon>
        <taxon>Collybia</taxon>
    </lineage>
</organism>
<feature type="region of interest" description="Disordered" evidence="7">
    <location>
        <begin position="346"/>
        <end position="365"/>
    </location>
</feature>
<evidence type="ECO:0000256" key="4">
    <source>
        <dbReference type="ARBA" id="ARBA00022840"/>
    </source>
</evidence>
<feature type="compositionally biased region" description="Polar residues" evidence="7">
    <location>
        <begin position="542"/>
        <end position="556"/>
    </location>
</feature>
<reference evidence="9" key="1">
    <citation type="submission" date="2020-11" db="EMBL/GenBank/DDBJ databases">
        <authorList>
            <consortium name="DOE Joint Genome Institute"/>
            <person name="Ahrendt S."/>
            <person name="Riley R."/>
            <person name="Andreopoulos W."/>
            <person name="Labutti K."/>
            <person name="Pangilinan J."/>
            <person name="Ruiz-Duenas F.J."/>
            <person name="Barrasa J.M."/>
            <person name="Sanchez-Garcia M."/>
            <person name="Camarero S."/>
            <person name="Miyauchi S."/>
            <person name="Serrano A."/>
            <person name="Linde D."/>
            <person name="Babiker R."/>
            <person name="Drula E."/>
            <person name="Ayuso-Fernandez I."/>
            <person name="Pacheco R."/>
            <person name="Padilla G."/>
            <person name="Ferreira P."/>
            <person name="Barriuso J."/>
            <person name="Kellner H."/>
            <person name="Castanera R."/>
            <person name="Alfaro M."/>
            <person name="Ramirez L."/>
            <person name="Pisabarro A.G."/>
            <person name="Kuo A."/>
            <person name="Tritt A."/>
            <person name="Lipzen A."/>
            <person name="He G."/>
            <person name="Yan M."/>
            <person name="Ng V."/>
            <person name="Cullen D."/>
            <person name="Martin F."/>
            <person name="Rosso M.-N."/>
            <person name="Henrissat B."/>
            <person name="Hibbett D."/>
            <person name="Martinez A.T."/>
            <person name="Grigoriev I.V."/>
        </authorList>
    </citation>
    <scope>NUCLEOTIDE SEQUENCE</scope>
    <source>
        <strain evidence="9">CBS 247.69</strain>
    </source>
</reference>
<dbReference type="InterPro" id="IPR008271">
    <property type="entry name" value="Ser/Thr_kinase_AS"/>
</dbReference>
<dbReference type="PROSITE" id="PS00107">
    <property type="entry name" value="PROTEIN_KINASE_ATP"/>
    <property type="match status" value="1"/>
</dbReference>
<evidence type="ECO:0000256" key="5">
    <source>
        <dbReference type="ARBA" id="ARBA00037982"/>
    </source>
</evidence>
<comment type="similarity">
    <text evidence="5">Belongs to the protein kinase superfamily. Ser/Thr protein kinase family. GCN2 subfamily.</text>
</comment>
<name>A0A9P6CKG4_9AGAR</name>
<evidence type="ECO:0000256" key="1">
    <source>
        <dbReference type="ARBA" id="ARBA00022679"/>
    </source>
</evidence>
<sequence>MLASTPTKDYNYSKDYVSLRNATWDSSMSPSYRARHCTPPRIVPISSDAPSYDSPMLTPSPLRQRPLFPNHFTTDLNDTEDLFLQSPYKSPAPAHSPMPQYTIKPQQITADDEEGSIFLASSSSTFPSFFSPSPSQPLRTPVKQIFRASSRSALSIRHLNSLPCPATNGALSDAISPATRVGVGTKRKSTPHVQSTPVRQHKLTPLMVASARNTATGDTCLDRLAPLAAPKFTPGTPQTKAETDAHLKRQTATLTRLKISDIRDTEEECAIPDNDSGCEMDEEDPAETLFTGSVRFKGKVGSLGRASSRGSLIGKGKEKEEVAEAISPGGHIVKRRARSRPLSAELIGSVQRSPASPSKGSSSVYRQRNNGIIFPSGPLFHKRTSSGSSSSDSGSPLPRRRLGNVHPHPYQPKIALNSMLPPPRPPMSRQENLSSATLFFGPSIPAPIKSAPALRPRTSTGLSAVVPSTMRSGVANRHSYAGPGSSPSNLPVWSTIQTRKVSVSPKSSPPVHVGDKSCGSLDDEDMFFSIGPQDSSFVFSVTEGTPSPRSKNSGVTTLPRKFKPRDSGVVMSDDDDVMSLGGGYLNVMPTASTSVGSVHSDVEDNLVTPGFGPDTSSGWPSVFVTGMDDPKGEVYSHLTGRGPDVDAFIMRTLAAATKGFQGGKKKVPGTPVKRMKMTYLAGERPWQSAVAAKVGLRFEWDNKKGKAPRKSLPAAFPSLGKKAEKASLDQTTDSEDEEDSPSGRKGRYGIGIGRPSAPSPEDGPLMSRTRWLMRRSSSGAFSSGSESPSSVGTPTRMKSKDWHLPMPRVPVQFSPSKNTFKLSPIRSTSGSSSSSTATLNSPSIPSARRLQNPITQRSTVSTRRLSEPFSEEYPGRFERDFVEVDEVGSGEFGKVIKVRCKDGDDTEVYAIKKSKRFEGVRHRLRLWEEVDILKHLSQAAFTIERDRHPNVLAYIDSWEENEALYIRTELCESGNLARFLWEYGRVFPRLDEDRVWKIIVDLSNGLRFIHDAGVIHLDLKPSNVFVTGEGRFKIGDFGMASLWPRLNQTETGVGNGGFEREGDKLYLAPEVLQGKYSKAADVFSFGMTILETASNIVVPDQGEAWQRLRREDFSQVDLDESPELLDIIRQMMRTDPLYRLSIHAICDHPVVSRARAIMERVYITAKRDGTSVFAASPLASVHTGFLEEILGRRLSENGAMDVSP</sequence>
<feature type="region of interest" description="Disordered" evidence="7">
    <location>
        <begin position="301"/>
        <end position="338"/>
    </location>
</feature>
<dbReference type="Gene3D" id="3.30.200.20">
    <property type="entry name" value="Phosphorylase Kinase, domain 1"/>
    <property type="match status" value="1"/>
</dbReference>
<feature type="compositionally biased region" description="Low complexity" evidence="7">
    <location>
        <begin position="776"/>
        <end position="792"/>
    </location>
</feature>
<evidence type="ECO:0000313" key="10">
    <source>
        <dbReference type="Proteomes" id="UP000807353"/>
    </source>
</evidence>
<proteinExistence type="inferred from homology"/>
<protein>
    <recommendedName>
        <fullName evidence="8">Protein kinase domain-containing protein</fullName>
    </recommendedName>
</protein>
<evidence type="ECO:0000256" key="3">
    <source>
        <dbReference type="ARBA" id="ARBA00022777"/>
    </source>
</evidence>
<dbReference type="GO" id="GO:0005634">
    <property type="term" value="C:nucleus"/>
    <property type="evidence" value="ECO:0007669"/>
    <property type="project" value="TreeGrafter"/>
</dbReference>
<keyword evidence="3" id="KW-0418">Kinase</keyword>
<dbReference type="AlphaFoldDB" id="A0A9P6CKG4"/>
<feature type="compositionally biased region" description="Low complexity" evidence="7">
    <location>
        <begin position="827"/>
        <end position="843"/>
    </location>
</feature>
<dbReference type="SUPFAM" id="SSF56112">
    <property type="entry name" value="Protein kinase-like (PK-like)"/>
    <property type="match status" value="1"/>
</dbReference>
<accession>A0A9P6CKG4</accession>
<dbReference type="InterPro" id="IPR017441">
    <property type="entry name" value="Protein_kinase_ATP_BS"/>
</dbReference>
<dbReference type="PANTHER" id="PTHR11042">
    <property type="entry name" value="EUKARYOTIC TRANSLATION INITIATION FACTOR 2-ALPHA KINASE EIF2-ALPHA KINASE -RELATED"/>
    <property type="match status" value="1"/>
</dbReference>
<evidence type="ECO:0000313" key="9">
    <source>
        <dbReference type="EMBL" id="KAF9469956.1"/>
    </source>
</evidence>
<evidence type="ECO:0000256" key="2">
    <source>
        <dbReference type="ARBA" id="ARBA00022741"/>
    </source>
</evidence>
<keyword evidence="4 6" id="KW-0067">ATP-binding</keyword>
<dbReference type="PROSITE" id="PS00108">
    <property type="entry name" value="PROTEIN_KINASE_ST"/>
    <property type="match status" value="1"/>
</dbReference>
<feature type="region of interest" description="Disordered" evidence="7">
    <location>
        <begin position="373"/>
        <end position="430"/>
    </location>
</feature>
<dbReference type="Proteomes" id="UP000807353">
    <property type="component" value="Unassembled WGS sequence"/>
</dbReference>
<comment type="caution">
    <text evidence="9">The sequence shown here is derived from an EMBL/GenBank/DDBJ whole genome shotgun (WGS) entry which is preliminary data.</text>
</comment>
<evidence type="ECO:0000259" key="8">
    <source>
        <dbReference type="PROSITE" id="PS50011"/>
    </source>
</evidence>
<dbReference type="Pfam" id="PF00069">
    <property type="entry name" value="Pkinase"/>
    <property type="match status" value="1"/>
</dbReference>
<dbReference type="InterPro" id="IPR050339">
    <property type="entry name" value="CC_SR_Kinase"/>
</dbReference>
<dbReference type="InterPro" id="IPR000719">
    <property type="entry name" value="Prot_kinase_dom"/>
</dbReference>
<feature type="domain" description="Protein kinase" evidence="8">
    <location>
        <begin position="881"/>
        <end position="1151"/>
    </location>
</feature>
<keyword evidence="1" id="KW-0808">Transferase</keyword>
<feature type="compositionally biased region" description="Polar residues" evidence="7">
    <location>
        <begin position="852"/>
        <end position="863"/>
    </location>
</feature>
<dbReference type="InterPro" id="IPR011009">
    <property type="entry name" value="Kinase-like_dom_sf"/>
</dbReference>
<dbReference type="PROSITE" id="PS50011">
    <property type="entry name" value="PROTEIN_KINASE_DOM"/>
    <property type="match status" value="1"/>
</dbReference>
<feature type="compositionally biased region" description="Low complexity" evidence="7">
    <location>
        <begin position="385"/>
        <end position="395"/>
    </location>
</feature>
<evidence type="ECO:0000256" key="7">
    <source>
        <dbReference type="SAM" id="MobiDB-lite"/>
    </source>
</evidence>
<dbReference type="Gene3D" id="1.10.510.10">
    <property type="entry name" value="Transferase(Phosphotransferase) domain 1"/>
    <property type="match status" value="1"/>
</dbReference>
<feature type="region of interest" description="Disordered" evidence="7">
    <location>
        <begin position="542"/>
        <end position="568"/>
    </location>
</feature>
<dbReference type="GO" id="GO:0005737">
    <property type="term" value="C:cytoplasm"/>
    <property type="evidence" value="ECO:0007669"/>
    <property type="project" value="TreeGrafter"/>
</dbReference>
<evidence type="ECO:0000256" key="6">
    <source>
        <dbReference type="PROSITE-ProRule" id="PRU10141"/>
    </source>
</evidence>
<feature type="compositionally biased region" description="Low complexity" evidence="7">
    <location>
        <begin position="353"/>
        <end position="363"/>
    </location>
</feature>
<feature type="binding site" evidence="6">
    <location>
        <position position="913"/>
    </location>
    <ligand>
        <name>ATP</name>
        <dbReference type="ChEBI" id="CHEBI:30616"/>
    </ligand>
</feature>
<dbReference type="OrthoDB" id="5337378at2759"/>
<feature type="region of interest" description="Disordered" evidence="7">
    <location>
        <begin position="704"/>
        <end position="867"/>
    </location>
</feature>
<dbReference type="EMBL" id="MU150229">
    <property type="protein sequence ID" value="KAF9469956.1"/>
    <property type="molecule type" value="Genomic_DNA"/>
</dbReference>
<feature type="compositionally biased region" description="Low complexity" evidence="7">
    <location>
        <begin position="302"/>
        <end position="314"/>
    </location>
</feature>
<keyword evidence="10" id="KW-1185">Reference proteome</keyword>
<dbReference type="GO" id="GO:0004672">
    <property type="term" value="F:protein kinase activity"/>
    <property type="evidence" value="ECO:0007669"/>
    <property type="project" value="InterPro"/>
</dbReference>
<dbReference type="SMART" id="SM00220">
    <property type="entry name" value="S_TKc"/>
    <property type="match status" value="1"/>
</dbReference>